<comment type="caution">
    <text evidence="3">The sequence shown here is derived from an EMBL/GenBank/DDBJ whole genome shotgun (WGS) entry which is preliminary data.</text>
</comment>
<name>A0ABU1HBM7_9GAMM</name>
<evidence type="ECO:0000313" key="4">
    <source>
        <dbReference type="Proteomes" id="UP001251374"/>
    </source>
</evidence>
<feature type="domain" description="EAL" evidence="1">
    <location>
        <begin position="329"/>
        <end position="583"/>
    </location>
</feature>
<dbReference type="PANTHER" id="PTHR33121">
    <property type="entry name" value="CYCLIC DI-GMP PHOSPHODIESTERASE PDEF"/>
    <property type="match status" value="1"/>
</dbReference>
<dbReference type="Pfam" id="PF01590">
    <property type="entry name" value="GAF"/>
    <property type="match status" value="1"/>
</dbReference>
<dbReference type="SMART" id="SM00267">
    <property type="entry name" value="GGDEF"/>
    <property type="match status" value="1"/>
</dbReference>
<dbReference type="SUPFAM" id="SSF55781">
    <property type="entry name" value="GAF domain-like"/>
    <property type="match status" value="1"/>
</dbReference>
<accession>A0ABU1HBM7</accession>
<dbReference type="EMBL" id="JARWAM010000003">
    <property type="protein sequence ID" value="MDR5904766.1"/>
    <property type="molecule type" value="Genomic_DNA"/>
</dbReference>
<dbReference type="InterPro" id="IPR035919">
    <property type="entry name" value="EAL_sf"/>
</dbReference>
<dbReference type="Pfam" id="PF00990">
    <property type="entry name" value="GGDEF"/>
    <property type="match status" value="1"/>
</dbReference>
<dbReference type="PROSITE" id="PS50887">
    <property type="entry name" value="GGDEF"/>
    <property type="match status" value="1"/>
</dbReference>
<evidence type="ECO:0000259" key="1">
    <source>
        <dbReference type="PROSITE" id="PS50883"/>
    </source>
</evidence>
<dbReference type="InterPro" id="IPR043128">
    <property type="entry name" value="Rev_trsase/Diguanyl_cyclase"/>
</dbReference>
<keyword evidence="4" id="KW-1185">Reference proteome</keyword>
<dbReference type="SUPFAM" id="SSF141868">
    <property type="entry name" value="EAL domain-like"/>
    <property type="match status" value="1"/>
</dbReference>
<dbReference type="InterPro" id="IPR001633">
    <property type="entry name" value="EAL_dom"/>
</dbReference>
<dbReference type="SUPFAM" id="SSF55073">
    <property type="entry name" value="Nucleotide cyclase"/>
    <property type="match status" value="1"/>
</dbReference>
<dbReference type="InterPro" id="IPR029016">
    <property type="entry name" value="GAF-like_dom_sf"/>
</dbReference>
<feature type="domain" description="GGDEF" evidence="2">
    <location>
        <begin position="186"/>
        <end position="321"/>
    </location>
</feature>
<dbReference type="PANTHER" id="PTHR33121:SF19">
    <property type="entry name" value="CYCLIC DI-GMP PHOSPHODIESTERASE PA2567"/>
    <property type="match status" value="1"/>
</dbReference>
<dbReference type="SMART" id="SM00065">
    <property type="entry name" value="GAF"/>
    <property type="match status" value="1"/>
</dbReference>
<dbReference type="SMART" id="SM00052">
    <property type="entry name" value="EAL"/>
    <property type="match status" value="1"/>
</dbReference>
<dbReference type="CDD" id="cd01948">
    <property type="entry name" value="EAL"/>
    <property type="match status" value="1"/>
</dbReference>
<protein>
    <submittedName>
        <fullName evidence="3">Sensor domain-containing phosphodiesterase</fullName>
    </submittedName>
</protein>
<dbReference type="Gene3D" id="3.20.20.450">
    <property type="entry name" value="EAL domain"/>
    <property type="match status" value="1"/>
</dbReference>
<evidence type="ECO:0000313" key="3">
    <source>
        <dbReference type="EMBL" id="MDR5904766.1"/>
    </source>
</evidence>
<dbReference type="Pfam" id="PF00563">
    <property type="entry name" value="EAL"/>
    <property type="match status" value="1"/>
</dbReference>
<dbReference type="Gene3D" id="3.30.70.270">
    <property type="match status" value="1"/>
</dbReference>
<dbReference type="RefSeq" id="WP_309718178.1">
    <property type="nucleotide sequence ID" value="NZ_JARWAM010000003.1"/>
</dbReference>
<gene>
    <name evidence="3" type="ORF">QC821_05720</name>
</gene>
<dbReference type="PROSITE" id="PS50883">
    <property type="entry name" value="EAL"/>
    <property type="match status" value="1"/>
</dbReference>
<sequence length="586" mass="63994">MKHPEQARLFALKQLNLLDTAPSDSFDRITRMASQLFGLPISAVSLTDSDRQWFKSRVGVDHREIPRDKAPCAQVCDSAEVLVIPDLLASNYYQDSHLANTGIRFYAGAPLTTREGQTLGAMCVLGTEPRDITEQERASLVDLAAMVMAQIELQHAFGRVDPLTGLANRSQFSEDLQDLALDSPGEPRAALFTEVVEASQLSALHRTMGSGFLDELAQVSAQCIQETIGLESPLYYLGSCQFVHLLPVDSHASLIEHALNLRQRLMALESARDVSVLVRPVVGIASFELGETAAPDILRSAHAASLDARQMGQGAGVFSAALEERFQRSSMLLADIGRALKTDDELYLVFQPRVWVASGDCQGVEALLRWRHPELGEVSPAEFIPLIENTPMARALTDWVVNRAIRQAALWHAEGRPLRVSINVSATNLEEHDFAQRVLEKLRQANLPADAIELEVTESALIGKGQAAATQLDALIAAGILIAIDDFGTGYSSLSYLHEIPANIVKIDRSFIAHLEEDARIQTLVGSMIRMAHDLGYSVVAEGVENQAALDCLSQLGCNEVQGYLLAKPLPPRDLETWLAKRSGGQ</sequence>
<dbReference type="Proteomes" id="UP001251374">
    <property type="component" value="Unassembled WGS sequence"/>
</dbReference>
<proteinExistence type="predicted"/>
<dbReference type="Gene3D" id="3.30.450.40">
    <property type="match status" value="1"/>
</dbReference>
<dbReference type="InterPro" id="IPR000160">
    <property type="entry name" value="GGDEF_dom"/>
</dbReference>
<organism evidence="3 4">
    <name type="scientific">Franzmannia qiaohouensis</name>
    <dbReference type="NCBI Taxonomy" id="1329370"/>
    <lineage>
        <taxon>Bacteria</taxon>
        <taxon>Pseudomonadati</taxon>
        <taxon>Pseudomonadota</taxon>
        <taxon>Gammaproteobacteria</taxon>
        <taxon>Oceanospirillales</taxon>
        <taxon>Halomonadaceae</taxon>
        <taxon>Franzmannia</taxon>
    </lineage>
</organism>
<dbReference type="InterPro" id="IPR003018">
    <property type="entry name" value="GAF"/>
</dbReference>
<dbReference type="InterPro" id="IPR050706">
    <property type="entry name" value="Cyclic-di-GMP_PDE-like"/>
</dbReference>
<evidence type="ECO:0000259" key="2">
    <source>
        <dbReference type="PROSITE" id="PS50887"/>
    </source>
</evidence>
<reference evidence="3 4" key="1">
    <citation type="submission" date="2023-04" db="EMBL/GenBank/DDBJ databases">
        <title>A long-awaited taxogenomic arrangement of the family Halomonadaceae.</title>
        <authorList>
            <person name="De La Haba R."/>
            <person name="Chuvochina M."/>
            <person name="Wittouck S."/>
            <person name="Arahal D.R."/>
            <person name="Sanchez-Porro C."/>
            <person name="Hugenholtz P."/>
            <person name="Ventosa A."/>
        </authorList>
    </citation>
    <scope>NUCLEOTIDE SEQUENCE [LARGE SCALE GENOMIC DNA]</scope>
    <source>
        <strain evidence="3 4">DSM 26770</strain>
    </source>
</reference>
<dbReference type="InterPro" id="IPR029787">
    <property type="entry name" value="Nucleotide_cyclase"/>
</dbReference>